<dbReference type="eggNOG" id="ENOG5032S10">
    <property type="taxonomic scope" value="Bacteria"/>
</dbReference>
<gene>
    <name evidence="7" type="ordered locus">Lbys_1365</name>
</gene>
<evidence type="ECO:0000256" key="4">
    <source>
        <dbReference type="ARBA" id="ARBA00023136"/>
    </source>
</evidence>
<feature type="transmembrane region" description="Helical" evidence="5">
    <location>
        <begin position="69"/>
        <end position="92"/>
    </location>
</feature>
<keyword evidence="2 5" id="KW-0812">Transmembrane</keyword>
<dbReference type="STRING" id="649349.Lbys_1365"/>
<evidence type="ECO:0000313" key="8">
    <source>
        <dbReference type="Proteomes" id="UP000007435"/>
    </source>
</evidence>
<comment type="subcellular location">
    <subcellularLocation>
        <location evidence="1">Membrane</location>
        <topology evidence="1">Multi-pass membrane protein</topology>
    </subcellularLocation>
</comment>
<reference key="1">
    <citation type="submission" date="2010-11" db="EMBL/GenBank/DDBJ databases">
        <title>The complete genome of Leadbetterella byssophila DSM 17132.</title>
        <authorList>
            <consortium name="US DOE Joint Genome Institute (JGI-PGF)"/>
            <person name="Lucas S."/>
            <person name="Copeland A."/>
            <person name="Lapidus A."/>
            <person name="Glavina del Rio T."/>
            <person name="Dalin E."/>
            <person name="Tice H."/>
            <person name="Bruce D."/>
            <person name="Goodwin L."/>
            <person name="Pitluck S."/>
            <person name="Kyrpides N."/>
            <person name="Mavromatis K."/>
            <person name="Ivanova N."/>
            <person name="Teshima H."/>
            <person name="Brettin T."/>
            <person name="Detter J.C."/>
            <person name="Han C."/>
            <person name="Tapia R."/>
            <person name="Land M."/>
            <person name="Hauser L."/>
            <person name="Markowitz V."/>
            <person name="Cheng J.-F."/>
            <person name="Hugenholtz P."/>
            <person name="Woyke T."/>
            <person name="Wu D."/>
            <person name="Tindall B."/>
            <person name="Pomrenke H.G."/>
            <person name="Brambilla E."/>
            <person name="Klenk H.-P."/>
            <person name="Eisen J.A."/>
        </authorList>
    </citation>
    <scope>NUCLEOTIDE SEQUENCE [LARGE SCALE GENOMIC DNA]</scope>
    <source>
        <strain>DSM 17132</strain>
    </source>
</reference>
<dbReference type="InterPro" id="IPR009908">
    <property type="entry name" value="Methylamine_util_MauE"/>
</dbReference>
<dbReference type="OrthoDB" id="673785at2"/>
<feature type="transmembrane region" description="Helical" evidence="5">
    <location>
        <begin position="44"/>
        <end position="62"/>
    </location>
</feature>
<dbReference type="HOGENOM" id="CLU_130981_0_0_10"/>
<feature type="domain" description="Methylamine utilisation protein MauE" evidence="6">
    <location>
        <begin position="4"/>
        <end position="127"/>
    </location>
</feature>
<name>E4RVM0_LEAB4</name>
<feature type="transmembrane region" description="Helical" evidence="5">
    <location>
        <begin position="112"/>
        <end position="129"/>
    </location>
</feature>
<sequence length="140" mass="15479">MKLKLITLALLTLWIPVSIDKWINFEIFQNGLIRQPFSDQLGQVLSYLLPVVETATIILLVVEKWRKAGLLLSTALMAVFTSYIGLALLGAWDKLPCGCGSVISQLTWKQHFFFNLAFLLLSAYGLLNLHRSGAAGGKTA</sequence>
<dbReference type="GO" id="GO:0030416">
    <property type="term" value="P:methylamine metabolic process"/>
    <property type="evidence" value="ECO:0007669"/>
    <property type="project" value="InterPro"/>
</dbReference>
<evidence type="ECO:0000259" key="6">
    <source>
        <dbReference type="Pfam" id="PF07291"/>
    </source>
</evidence>
<evidence type="ECO:0000256" key="2">
    <source>
        <dbReference type="ARBA" id="ARBA00022692"/>
    </source>
</evidence>
<protein>
    <recommendedName>
        <fullName evidence="6">Methylamine utilisation protein MauE domain-containing protein</fullName>
    </recommendedName>
</protein>
<dbReference type="RefSeq" id="WP_013408133.1">
    <property type="nucleotide sequence ID" value="NC_014655.1"/>
</dbReference>
<dbReference type="Pfam" id="PF07291">
    <property type="entry name" value="MauE"/>
    <property type="match status" value="1"/>
</dbReference>
<dbReference type="GO" id="GO:0016020">
    <property type="term" value="C:membrane"/>
    <property type="evidence" value="ECO:0007669"/>
    <property type="project" value="UniProtKB-SubCell"/>
</dbReference>
<keyword evidence="3 5" id="KW-1133">Transmembrane helix</keyword>
<dbReference type="EMBL" id="CP002305">
    <property type="protein sequence ID" value="ADQ17084.1"/>
    <property type="molecule type" value="Genomic_DNA"/>
</dbReference>
<dbReference type="Proteomes" id="UP000007435">
    <property type="component" value="Chromosome"/>
</dbReference>
<evidence type="ECO:0000313" key="7">
    <source>
        <dbReference type="EMBL" id="ADQ17084.1"/>
    </source>
</evidence>
<accession>E4RVM0</accession>
<organism evidence="7 8">
    <name type="scientific">Leadbetterella byssophila (strain DSM 17132 / JCM 16389 / KACC 11308 / NBRC 106382 / 4M15)</name>
    <dbReference type="NCBI Taxonomy" id="649349"/>
    <lineage>
        <taxon>Bacteria</taxon>
        <taxon>Pseudomonadati</taxon>
        <taxon>Bacteroidota</taxon>
        <taxon>Cytophagia</taxon>
        <taxon>Cytophagales</taxon>
        <taxon>Leadbetterellaceae</taxon>
        <taxon>Leadbetterella</taxon>
    </lineage>
</organism>
<keyword evidence="8" id="KW-1185">Reference proteome</keyword>
<evidence type="ECO:0000256" key="3">
    <source>
        <dbReference type="ARBA" id="ARBA00022989"/>
    </source>
</evidence>
<evidence type="ECO:0000256" key="1">
    <source>
        <dbReference type="ARBA" id="ARBA00004141"/>
    </source>
</evidence>
<proteinExistence type="predicted"/>
<evidence type="ECO:0000256" key="5">
    <source>
        <dbReference type="SAM" id="Phobius"/>
    </source>
</evidence>
<reference evidence="7 8" key="2">
    <citation type="journal article" date="2011" name="Stand. Genomic Sci.">
        <title>Complete genome sequence of Leadbetterella byssophila type strain (4M15).</title>
        <authorList>
            <person name="Abt B."/>
            <person name="Teshima H."/>
            <person name="Lucas S."/>
            <person name="Lapidus A."/>
            <person name="Del Rio T.G."/>
            <person name="Nolan M."/>
            <person name="Tice H."/>
            <person name="Cheng J.F."/>
            <person name="Pitluck S."/>
            <person name="Liolios K."/>
            <person name="Pagani I."/>
            <person name="Ivanova N."/>
            <person name="Mavromatis K."/>
            <person name="Pati A."/>
            <person name="Tapia R."/>
            <person name="Han C."/>
            <person name="Goodwin L."/>
            <person name="Chen A."/>
            <person name="Palaniappan K."/>
            <person name="Land M."/>
            <person name="Hauser L."/>
            <person name="Chang Y.J."/>
            <person name="Jeffries C.D."/>
            <person name="Rohde M."/>
            <person name="Goker M."/>
            <person name="Tindall B.J."/>
            <person name="Detter J.C."/>
            <person name="Woyke T."/>
            <person name="Bristow J."/>
            <person name="Eisen J.A."/>
            <person name="Markowitz V."/>
            <person name="Hugenholtz P."/>
            <person name="Klenk H.P."/>
            <person name="Kyrpides N.C."/>
        </authorList>
    </citation>
    <scope>NUCLEOTIDE SEQUENCE [LARGE SCALE GENOMIC DNA]</scope>
    <source>
        <strain evidence="8">DSM 17132 / JCM 16389 / KACC 11308 / NBRC 106382 / 4M15</strain>
    </source>
</reference>
<dbReference type="AlphaFoldDB" id="E4RVM0"/>
<dbReference type="UniPathway" id="UPA00895"/>
<dbReference type="KEGG" id="lby:Lbys_1365"/>
<keyword evidence="4 5" id="KW-0472">Membrane</keyword>